<dbReference type="AlphaFoldDB" id="A0A382BF46"/>
<protein>
    <recommendedName>
        <fullName evidence="4">Luciferase-like domain-containing protein</fullName>
    </recommendedName>
</protein>
<dbReference type="GO" id="GO:0005829">
    <property type="term" value="C:cytosol"/>
    <property type="evidence" value="ECO:0007669"/>
    <property type="project" value="TreeGrafter"/>
</dbReference>
<evidence type="ECO:0000256" key="1">
    <source>
        <dbReference type="ARBA" id="ARBA00022630"/>
    </source>
</evidence>
<dbReference type="SUPFAM" id="SSF51679">
    <property type="entry name" value="Bacterial luciferase-like"/>
    <property type="match status" value="1"/>
</dbReference>
<dbReference type="InterPro" id="IPR036661">
    <property type="entry name" value="Luciferase-like_sf"/>
</dbReference>
<dbReference type="GO" id="GO:0004497">
    <property type="term" value="F:monooxygenase activity"/>
    <property type="evidence" value="ECO:0007669"/>
    <property type="project" value="UniProtKB-KW"/>
</dbReference>
<dbReference type="Pfam" id="PF00296">
    <property type="entry name" value="Bac_luciferase"/>
    <property type="match status" value="1"/>
</dbReference>
<organism evidence="5">
    <name type="scientific">marine metagenome</name>
    <dbReference type="NCBI Taxonomy" id="408172"/>
    <lineage>
        <taxon>unclassified sequences</taxon>
        <taxon>metagenomes</taxon>
        <taxon>ecological metagenomes</taxon>
    </lineage>
</organism>
<evidence type="ECO:0000256" key="3">
    <source>
        <dbReference type="ARBA" id="ARBA00023033"/>
    </source>
</evidence>
<gene>
    <name evidence="5" type="ORF">METZ01_LOCUS165334</name>
</gene>
<reference evidence="5" key="1">
    <citation type="submission" date="2018-05" db="EMBL/GenBank/DDBJ databases">
        <authorList>
            <person name="Lanie J.A."/>
            <person name="Ng W.-L."/>
            <person name="Kazmierczak K.M."/>
            <person name="Andrzejewski T.M."/>
            <person name="Davidsen T.M."/>
            <person name="Wayne K.J."/>
            <person name="Tettelin H."/>
            <person name="Glass J.I."/>
            <person name="Rusch D."/>
            <person name="Podicherti R."/>
            <person name="Tsui H.-C.T."/>
            <person name="Winkler M.E."/>
        </authorList>
    </citation>
    <scope>NUCLEOTIDE SEQUENCE</scope>
</reference>
<keyword evidence="2" id="KW-0560">Oxidoreductase</keyword>
<dbReference type="Gene3D" id="3.20.20.30">
    <property type="entry name" value="Luciferase-like domain"/>
    <property type="match status" value="1"/>
</dbReference>
<evidence type="ECO:0000313" key="5">
    <source>
        <dbReference type="EMBL" id="SVB12480.1"/>
    </source>
</evidence>
<keyword evidence="1" id="KW-0285">Flavoprotein</keyword>
<sequence length="377" mass="42600">RDLDMKLGLFLMPSHPPERSPYDAQQWDLKCLRMADQYGLAEAWIGEHFTAPWEPVPSPDILIAQALMQTKNIKLGTGAHLLPFHHPIELAARVAYLDHLAQGRYMFGIGSGGLQSDHELFGVDMENGEHRERTRESLDIILNLWKHVDGPFTYKGKFWDINIPDPKDYAFADLRHHITPFQKPHPPIGVAGGSPGSETLKIVGERGYIPMSLGLNAVYVASHWDVVTKGAESAGRQPPSRSEWRIVRDIWVADSDEEAREGAINGMLGRAWKEYLRPLFEQGAYPFVSFMKHDENMSDDDVTIEYMMENLWIVGSPKTVTEKLRNLYATVGGFGHLLWLTFDHSENSEAYETSMRLMAEEVMPNLSDLTGDQLPMG</sequence>
<evidence type="ECO:0000259" key="4">
    <source>
        <dbReference type="Pfam" id="PF00296"/>
    </source>
</evidence>
<accession>A0A382BF46</accession>
<dbReference type="EMBL" id="UINC01029558">
    <property type="protein sequence ID" value="SVB12480.1"/>
    <property type="molecule type" value="Genomic_DNA"/>
</dbReference>
<dbReference type="GO" id="GO:0016705">
    <property type="term" value="F:oxidoreductase activity, acting on paired donors, with incorporation or reduction of molecular oxygen"/>
    <property type="evidence" value="ECO:0007669"/>
    <property type="project" value="InterPro"/>
</dbReference>
<dbReference type="InterPro" id="IPR050766">
    <property type="entry name" value="Bact_Lucif_Oxidored"/>
</dbReference>
<dbReference type="PANTHER" id="PTHR30137">
    <property type="entry name" value="LUCIFERASE-LIKE MONOOXYGENASE"/>
    <property type="match status" value="1"/>
</dbReference>
<feature type="non-terminal residue" evidence="5">
    <location>
        <position position="1"/>
    </location>
</feature>
<dbReference type="PANTHER" id="PTHR30137:SF16">
    <property type="entry name" value="BLL0895 PROTEIN"/>
    <property type="match status" value="1"/>
</dbReference>
<proteinExistence type="predicted"/>
<name>A0A382BF46_9ZZZZ</name>
<evidence type="ECO:0000256" key="2">
    <source>
        <dbReference type="ARBA" id="ARBA00023002"/>
    </source>
</evidence>
<keyword evidence="3" id="KW-0503">Monooxygenase</keyword>
<feature type="domain" description="Luciferase-like" evidence="4">
    <location>
        <begin position="5"/>
        <end position="330"/>
    </location>
</feature>
<dbReference type="InterPro" id="IPR011251">
    <property type="entry name" value="Luciferase-like_dom"/>
</dbReference>